<dbReference type="GO" id="GO:0050479">
    <property type="term" value="F:glyceryl-ether monooxygenase activity"/>
    <property type="evidence" value="ECO:0007669"/>
    <property type="project" value="TreeGrafter"/>
</dbReference>
<dbReference type="Pfam" id="PF04116">
    <property type="entry name" value="FA_hydroxylase"/>
    <property type="match status" value="1"/>
</dbReference>
<dbReference type="GO" id="GO:0016020">
    <property type="term" value="C:membrane"/>
    <property type="evidence" value="ECO:0007669"/>
    <property type="project" value="GOC"/>
</dbReference>
<evidence type="ECO:0000256" key="3">
    <source>
        <dbReference type="ARBA" id="ARBA00022989"/>
    </source>
</evidence>
<dbReference type="EMBL" id="MQUB01000001">
    <property type="protein sequence ID" value="PQB05451.1"/>
    <property type="molecule type" value="Genomic_DNA"/>
</dbReference>
<proteinExistence type="predicted"/>
<dbReference type="InterPro" id="IPR051689">
    <property type="entry name" value="Sterol_desaturase/TMEM195"/>
</dbReference>
<dbReference type="Proteomes" id="UP000239800">
    <property type="component" value="Unassembled WGS sequence"/>
</dbReference>
<feature type="transmembrane region" description="Helical" evidence="7">
    <location>
        <begin position="94"/>
        <end position="113"/>
    </location>
</feature>
<dbReference type="PANTHER" id="PTHR21624">
    <property type="entry name" value="STEROL DESATURASE-RELATED PROTEIN"/>
    <property type="match status" value="1"/>
</dbReference>
<evidence type="ECO:0000256" key="1">
    <source>
        <dbReference type="ARBA" id="ARBA00004127"/>
    </source>
</evidence>
<keyword evidence="5" id="KW-0443">Lipid metabolism</keyword>
<keyword evidence="3 7" id="KW-1133">Transmembrane helix</keyword>
<organism evidence="9 10">
    <name type="scientific">Aureitalea marina</name>
    <dbReference type="NCBI Taxonomy" id="930804"/>
    <lineage>
        <taxon>Bacteria</taxon>
        <taxon>Pseudomonadati</taxon>
        <taxon>Bacteroidota</taxon>
        <taxon>Flavobacteriia</taxon>
        <taxon>Flavobacteriales</taxon>
        <taxon>Flavobacteriaceae</taxon>
        <taxon>Aureitalea</taxon>
    </lineage>
</organism>
<feature type="transmembrane region" description="Helical" evidence="7">
    <location>
        <begin position="12"/>
        <end position="30"/>
    </location>
</feature>
<keyword evidence="2 7" id="KW-0812">Transmembrane</keyword>
<dbReference type="PANTHER" id="PTHR21624:SF1">
    <property type="entry name" value="ALKYLGLYCEROL MONOOXYGENASE"/>
    <property type="match status" value="1"/>
</dbReference>
<keyword evidence="10" id="KW-1185">Reference proteome</keyword>
<comment type="caution">
    <text evidence="9">The sequence shown here is derived from an EMBL/GenBank/DDBJ whole genome shotgun (WGS) entry which is preliminary data.</text>
</comment>
<dbReference type="GO" id="GO:0008610">
    <property type="term" value="P:lipid biosynthetic process"/>
    <property type="evidence" value="ECO:0007669"/>
    <property type="project" value="InterPro"/>
</dbReference>
<evidence type="ECO:0000313" key="9">
    <source>
        <dbReference type="EMBL" id="PQB05451.1"/>
    </source>
</evidence>
<evidence type="ECO:0000256" key="4">
    <source>
        <dbReference type="ARBA" id="ARBA00023002"/>
    </source>
</evidence>
<evidence type="ECO:0000256" key="2">
    <source>
        <dbReference type="ARBA" id="ARBA00022692"/>
    </source>
</evidence>
<dbReference type="InterPro" id="IPR006694">
    <property type="entry name" value="Fatty_acid_hydroxylase"/>
</dbReference>
<sequence length="275" mass="32201">MNAILDFFEQMPVWMKAGWVIFCITLFWILEGNYSLFTKPYRKWRHARTNLILLIFVLLINTVFGLATAGIFSWLGDNNFGLLNLVDWPVAAELILAILVLDLIAQYGVHYLLHQVPWMWRLHLVHHSDKHVDATSGTRHHPFDFLIREIFALIAVVITGMPISFYFFYRILTIFFTYWTHANLRLPLKLDKGLSWVFVTPNMHKFHHHYQLPWTDSNYGNMFAIWDRLFGTFVYGNPQEIQYGVDIADHRPDEDLAVQLKLPFDSGVKSKGSRS</sequence>
<comment type="subcellular location">
    <subcellularLocation>
        <location evidence="1">Endomembrane system</location>
        <topology evidence="1">Multi-pass membrane protein</topology>
    </subcellularLocation>
</comment>
<evidence type="ECO:0000259" key="8">
    <source>
        <dbReference type="Pfam" id="PF04116"/>
    </source>
</evidence>
<feature type="transmembrane region" description="Helical" evidence="7">
    <location>
        <begin position="150"/>
        <end position="169"/>
    </location>
</feature>
<dbReference type="OrthoDB" id="9770329at2"/>
<keyword evidence="6 7" id="KW-0472">Membrane</keyword>
<dbReference type="AlphaFoldDB" id="A0A2S7KS47"/>
<evidence type="ECO:0000256" key="5">
    <source>
        <dbReference type="ARBA" id="ARBA00023098"/>
    </source>
</evidence>
<evidence type="ECO:0000256" key="6">
    <source>
        <dbReference type="ARBA" id="ARBA00023136"/>
    </source>
</evidence>
<evidence type="ECO:0000313" key="10">
    <source>
        <dbReference type="Proteomes" id="UP000239800"/>
    </source>
</evidence>
<dbReference type="GO" id="GO:0012505">
    <property type="term" value="C:endomembrane system"/>
    <property type="evidence" value="ECO:0007669"/>
    <property type="project" value="UniProtKB-SubCell"/>
</dbReference>
<reference evidence="9 10" key="1">
    <citation type="submission" date="2016-11" db="EMBL/GenBank/DDBJ databases">
        <title>Trade-off between light-utilization and light-protection in marine flavobacteria.</title>
        <authorList>
            <person name="Kumagai Y."/>
        </authorList>
    </citation>
    <scope>NUCLEOTIDE SEQUENCE [LARGE SCALE GENOMIC DNA]</scope>
    <source>
        <strain evidence="9 10">NBRC 107741</strain>
    </source>
</reference>
<feature type="transmembrane region" description="Helical" evidence="7">
    <location>
        <begin position="51"/>
        <end position="74"/>
    </location>
</feature>
<accession>A0A2S7KS47</accession>
<evidence type="ECO:0000256" key="7">
    <source>
        <dbReference type="SAM" id="Phobius"/>
    </source>
</evidence>
<dbReference type="RefSeq" id="WP_104813391.1">
    <property type="nucleotide sequence ID" value="NZ_MQUB01000001.1"/>
</dbReference>
<gene>
    <name evidence="9" type="ORF">BST85_11530</name>
</gene>
<keyword evidence="4" id="KW-0560">Oxidoreductase</keyword>
<name>A0A2S7KS47_9FLAO</name>
<feature type="domain" description="Fatty acid hydroxylase" evidence="8">
    <location>
        <begin position="96"/>
        <end position="232"/>
    </location>
</feature>
<dbReference type="GO" id="GO:0005506">
    <property type="term" value="F:iron ion binding"/>
    <property type="evidence" value="ECO:0007669"/>
    <property type="project" value="InterPro"/>
</dbReference>
<dbReference type="GO" id="GO:0006643">
    <property type="term" value="P:membrane lipid metabolic process"/>
    <property type="evidence" value="ECO:0007669"/>
    <property type="project" value="TreeGrafter"/>
</dbReference>
<protein>
    <submittedName>
        <fullName evidence="9">Sterol desaturase</fullName>
    </submittedName>
</protein>